<evidence type="ECO:0000313" key="2">
    <source>
        <dbReference type="Proteomes" id="UP001356170"/>
    </source>
</evidence>
<dbReference type="GO" id="GO:0008233">
    <property type="term" value="F:peptidase activity"/>
    <property type="evidence" value="ECO:0007669"/>
    <property type="project" value="UniProtKB-KW"/>
</dbReference>
<evidence type="ECO:0000313" key="1">
    <source>
        <dbReference type="EMBL" id="MEF2154657.1"/>
    </source>
</evidence>
<reference evidence="1 2" key="1">
    <citation type="submission" date="2024-01" db="EMBL/GenBank/DDBJ databases">
        <title>Novel species of the genus Luteimonas isolated from rivers.</title>
        <authorList>
            <person name="Lu H."/>
        </authorList>
    </citation>
    <scope>NUCLEOTIDE SEQUENCE [LARGE SCALE GENOMIC DNA]</scope>
    <source>
        <strain evidence="1 2">FXH3W</strain>
    </source>
</reference>
<dbReference type="PIRSF" id="PIRSF016624">
    <property type="entry name" value="Mu_prophg_I"/>
    <property type="match status" value="1"/>
</dbReference>
<sequence>MKTLSAALNFELDFQGNVAPASIQLIPAGDIRGMDGRRWTMAPADADRVVQSFNSRGLQLPIDINHSTQLAAPAGGDSPAAGWIEKLEVRDGGIWGNVQWTTSGGTRVLNREYKYISPVFDFDAATKRVVRLVSAGLVNTPNLRLQALNSFSPCENDSMNRSTALALALSTALNLEATASDDDLAAAIIALKDKADETSTALNAERAKAPALDQYVPRADYDATLERASNAEAALAAKDKEAHDAAVSSEIDAALKAGKITPATVEYHRAACAEQGGLERFRAFVAAAPAVAEPSDLGARKPTGDTTALNAEQAAVARALGMSEDDYRAALALN</sequence>
<dbReference type="EMBL" id="JAZHBO010000001">
    <property type="protein sequence ID" value="MEF2154657.1"/>
    <property type="molecule type" value="Genomic_DNA"/>
</dbReference>
<dbReference type="Proteomes" id="UP001356170">
    <property type="component" value="Unassembled WGS sequence"/>
</dbReference>
<name>A0ABU7UYL6_9GAMM</name>
<proteinExistence type="predicted"/>
<gene>
    <name evidence="1" type="ORF">V3390_00145</name>
</gene>
<dbReference type="RefSeq" id="WP_331702836.1">
    <property type="nucleotide sequence ID" value="NZ_JAZHBO010000001.1"/>
</dbReference>
<comment type="caution">
    <text evidence="1">The sequence shown here is derived from an EMBL/GenBank/DDBJ whole genome shotgun (WGS) entry which is preliminary data.</text>
</comment>
<keyword evidence="1" id="KW-0645">Protease</keyword>
<organism evidence="1 2">
    <name type="scientific">Aquilutibacter rugosus</name>
    <dbReference type="NCBI Taxonomy" id="3115820"/>
    <lineage>
        <taxon>Bacteria</taxon>
        <taxon>Pseudomonadati</taxon>
        <taxon>Pseudomonadota</taxon>
        <taxon>Gammaproteobacteria</taxon>
        <taxon>Lysobacterales</taxon>
        <taxon>Lysobacteraceae</taxon>
        <taxon>Aquilutibacter</taxon>
    </lineage>
</organism>
<keyword evidence="1" id="KW-0378">Hydrolase</keyword>
<keyword evidence="2" id="KW-1185">Reference proteome</keyword>
<dbReference type="Pfam" id="PF10123">
    <property type="entry name" value="Mu-like_Pro"/>
    <property type="match status" value="1"/>
</dbReference>
<dbReference type="InterPro" id="IPR012106">
    <property type="entry name" value="Phage_Mu_Gp1"/>
</dbReference>
<dbReference type="GO" id="GO:0006508">
    <property type="term" value="P:proteolysis"/>
    <property type="evidence" value="ECO:0007669"/>
    <property type="project" value="UniProtKB-KW"/>
</dbReference>
<accession>A0ABU7UYL6</accession>
<protein>
    <submittedName>
        <fullName evidence="1">Phage protease</fullName>
    </submittedName>
</protein>